<feature type="domain" description="7TM GPCR serpentine receptor class x (Srx)" evidence="2">
    <location>
        <begin position="12"/>
        <end position="67"/>
    </location>
</feature>
<dbReference type="OrthoDB" id="5849384at2759"/>
<keyword evidence="1" id="KW-1133">Transmembrane helix</keyword>
<protein>
    <recommendedName>
        <fullName evidence="2">7TM GPCR serpentine receptor class x (Srx) domain-containing protein</fullName>
    </recommendedName>
</protein>
<dbReference type="Pfam" id="PF10328">
    <property type="entry name" value="7TM_GPCR_Srx"/>
    <property type="match status" value="1"/>
</dbReference>
<keyword evidence="4" id="KW-1185">Reference proteome</keyword>
<feature type="transmembrane region" description="Helical" evidence="1">
    <location>
        <begin position="6"/>
        <end position="29"/>
    </location>
</feature>
<dbReference type="PANTHER" id="PTHR23017:SF19">
    <property type="entry name" value="7TM GPCR SERPENTINE RECEPTOR CLASS X (SRX) DOMAIN-CONTAINING PROTEIN"/>
    <property type="match status" value="1"/>
</dbReference>
<dbReference type="EMBL" id="KN609867">
    <property type="protein sequence ID" value="KHJ78343.1"/>
    <property type="molecule type" value="Genomic_DNA"/>
</dbReference>
<evidence type="ECO:0000313" key="4">
    <source>
        <dbReference type="Proteomes" id="UP000053660"/>
    </source>
</evidence>
<reference evidence="3 4" key="1">
    <citation type="submission" date="2014-03" db="EMBL/GenBank/DDBJ databases">
        <title>Draft genome of the hookworm Oesophagostomum dentatum.</title>
        <authorList>
            <person name="Mitreva M."/>
        </authorList>
    </citation>
    <scope>NUCLEOTIDE SEQUENCE [LARGE SCALE GENOMIC DNA]</scope>
    <source>
        <strain evidence="3 4">OD-Hann</strain>
    </source>
</reference>
<name>A0A0B1RZ24_OESDE</name>
<evidence type="ECO:0000256" key="1">
    <source>
        <dbReference type="SAM" id="Phobius"/>
    </source>
</evidence>
<dbReference type="Proteomes" id="UP000053660">
    <property type="component" value="Unassembled WGS sequence"/>
</dbReference>
<evidence type="ECO:0000313" key="3">
    <source>
        <dbReference type="EMBL" id="KHJ78343.1"/>
    </source>
</evidence>
<dbReference type="AlphaFoldDB" id="A0A0B1RZ24"/>
<sequence>MREGWIAATVIFMISFTGVVCNLIVAIFARTLKSLKNPFGRLSASQATGEAMLCATFAFYYAPMQLICIVKKEKQ</sequence>
<keyword evidence="1" id="KW-0812">Transmembrane</keyword>
<dbReference type="PANTHER" id="PTHR23017">
    <property type="entry name" value="SERPENTINE RECEPTOR, CLASS X"/>
    <property type="match status" value="1"/>
</dbReference>
<proteinExistence type="predicted"/>
<evidence type="ECO:0000259" key="2">
    <source>
        <dbReference type="Pfam" id="PF10328"/>
    </source>
</evidence>
<accession>A0A0B1RZ24</accession>
<organism evidence="3 4">
    <name type="scientific">Oesophagostomum dentatum</name>
    <name type="common">Nodular worm</name>
    <dbReference type="NCBI Taxonomy" id="61180"/>
    <lineage>
        <taxon>Eukaryota</taxon>
        <taxon>Metazoa</taxon>
        <taxon>Ecdysozoa</taxon>
        <taxon>Nematoda</taxon>
        <taxon>Chromadorea</taxon>
        <taxon>Rhabditida</taxon>
        <taxon>Rhabditina</taxon>
        <taxon>Rhabditomorpha</taxon>
        <taxon>Strongyloidea</taxon>
        <taxon>Strongylidae</taxon>
        <taxon>Oesophagostomum</taxon>
    </lineage>
</organism>
<dbReference type="InterPro" id="IPR019430">
    <property type="entry name" value="7TM_GPCR_serpentine_rcpt_Srx"/>
</dbReference>
<gene>
    <name evidence="3" type="ORF">OESDEN_22036</name>
</gene>
<keyword evidence="1" id="KW-0472">Membrane</keyword>